<keyword evidence="4" id="KW-1185">Reference proteome</keyword>
<evidence type="ECO:0000256" key="2">
    <source>
        <dbReference type="SAM" id="MobiDB-lite"/>
    </source>
</evidence>
<dbReference type="InterPro" id="IPR005531">
    <property type="entry name" value="Asp23"/>
</dbReference>
<dbReference type="RefSeq" id="WP_236400284.1">
    <property type="nucleotide sequence ID" value="NZ_JAKJHZ010000005.1"/>
</dbReference>
<protein>
    <submittedName>
        <fullName evidence="3">Alkaline shock response membrane anchor protein AmaP</fullName>
    </submittedName>
</protein>
<organism evidence="3 4">
    <name type="scientific">Nocardioides potassii</name>
    <dbReference type="NCBI Taxonomy" id="2911371"/>
    <lineage>
        <taxon>Bacteria</taxon>
        <taxon>Bacillati</taxon>
        <taxon>Actinomycetota</taxon>
        <taxon>Actinomycetes</taxon>
        <taxon>Propionibacteriales</taxon>
        <taxon>Nocardioidaceae</taxon>
        <taxon>Nocardioides</taxon>
    </lineage>
</organism>
<feature type="region of interest" description="Disordered" evidence="2">
    <location>
        <begin position="1"/>
        <end position="31"/>
    </location>
</feature>
<comment type="caution">
    <text evidence="3">The sequence shown here is derived from an EMBL/GenBank/DDBJ whole genome shotgun (WGS) entry which is preliminary data.</text>
</comment>
<feature type="compositionally biased region" description="Low complexity" evidence="2">
    <location>
        <begin position="1"/>
        <end position="23"/>
    </location>
</feature>
<gene>
    <name evidence="3" type="ORF">L2K70_05815</name>
</gene>
<reference evidence="3 4" key="1">
    <citation type="submission" date="2022-01" db="EMBL/GenBank/DDBJ databases">
        <title>Nocardioides sp. nov., an actinomycete isolated from mining soil.</title>
        <authorList>
            <person name="Liu L."/>
        </authorList>
    </citation>
    <scope>NUCLEOTIDE SEQUENCE [LARGE SCALE GENOMIC DNA]</scope>
    <source>
        <strain evidence="3 4">KLBMP 9356</strain>
    </source>
</reference>
<evidence type="ECO:0000256" key="1">
    <source>
        <dbReference type="ARBA" id="ARBA00005721"/>
    </source>
</evidence>
<name>A0ABS9H7B6_9ACTN</name>
<evidence type="ECO:0000313" key="3">
    <source>
        <dbReference type="EMBL" id="MCF6377110.1"/>
    </source>
</evidence>
<dbReference type="EMBL" id="JAKJHZ010000005">
    <property type="protein sequence ID" value="MCF6377110.1"/>
    <property type="molecule type" value="Genomic_DNA"/>
</dbReference>
<proteinExistence type="inferred from homology"/>
<sequence length="134" mass="13604">MAELTATAAPTVAPAAPAPDDAPSGAEGRGQLSVRAQALQHIVESVALEVPRVRRTSGSLAGVRSGTPHASVHVRGTTARVSLDVAVAWPAPVSDVAAQVRSAVLDRASELSGVRITAVDVNVTVSGIDERRAS</sequence>
<dbReference type="Proteomes" id="UP001201161">
    <property type="component" value="Unassembled WGS sequence"/>
</dbReference>
<comment type="similarity">
    <text evidence="1">Belongs to the asp23 family.</text>
</comment>
<dbReference type="Pfam" id="PF03780">
    <property type="entry name" value="Asp23"/>
    <property type="match status" value="1"/>
</dbReference>
<accession>A0ABS9H7B6</accession>
<evidence type="ECO:0000313" key="4">
    <source>
        <dbReference type="Proteomes" id="UP001201161"/>
    </source>
</evidence>